<dbReference type="Pfam" id="PF02609">
    <property type="entry name" value="Exonuc_VII_S"/>
    <property type="match status" value="1"/>
</dbReference>
<dbReference type="GO" id="GO:0005829">
    <property type="term" value="C:cytosol"/>
    <property type="evidence" value="ECO:0007669"/>
    <property type="project" value="TreeGrafter"/>
</dbReference>
<feature type="region of interest" description="Disordered" evidence="7">
    <location>
        <begin position="46"/>
        <end position="66"/>
    </location>
</feature>
<reference evidence="8 9" key="1">
    <citation type="submission" date="2015-06" db="EMBL/GenBank/DDBJ databases">
        <title>A Comprehensive Approach to Explore the Metabolic and Phylogenetic Diversity of Bacterial Steroid Degradation in the Environment: Testosterone as an Example.</title>
        <authorList>
            <person name="Yang F.-C."/>
            <person name="Chen Y.-L."/>
            <person name="Yu C.-P."/>
            <person name="Tang S.-L."/>
            <person name="Wang P.-H."/>
            <person name="Ismail W."/>
            <person name="Wang C.-H."/>
            <person name="Yang C.-Y."/>
            <person name="Chiang Y.-R."/>
        </authorList>
    </citation>
    <scope>NUCLEOTIDE SEQUENCE [LARGE SCALE GENOMIC DNA]</scope>
    <source>
        <strain evidence="8 9">DSM 18526</strain>
    </source>
</reference>
<dbReference type="InterPro" id="IPR037004">
    <property type="entry name" value="Exonuc_VII_ssu_sf"/>
</dbReference>
<evidence type="ECO:0000256" key="4">
    <source>
        <dbReference type="ARBA" id="ARBA00022801"/>
    </source>
</evidence>
<protein>
    <recommendedName>
        <fullName evidence="6">Exodeoxyribonuclease VII small subunit</fullName>
        <ecNumber evidence="6">3.1.11.6</ecNumber>
    </recommendedName>
</protein>
<evidence type="ECO:0000256" key="1">
    <source>
        <dbReference type="ARBA" id="ARBA00009998"/>
    </source>
</evidence>
<dbReference type="GO" id="GO:0006308">
    <property type="term" value="P:DNA catabolic process"/>
    <property type="evidence" value="ECO:0007669"/>
    <property type="project" value="UniProtKB-UniRule"/>
</dbReference>
<evidence type="ECO:0000256" key="3">
    <source>
        <dbReference type="ARBA" id="ARBA00022722"/>
    </source>
</evidence>
<keyword evidence="3" id="KW-0540">Nuclease</keyword>
<organism evidence="8 9">
    <name type="scientific">Steroidobacter denitrificans</name>
    <dbReference type="NCBI Taxonomy" id="465721"/>
    <lineage>
        <taxon>Bacteria</taxon>
        <taxon>Pseudomonadati</taxon>
        <taxon>Pseudomonadota</taxon>
        <taxon>Gammaproteobacteria</taxon>
        <taxon>Steroidobacterales</taxon>
        <taxon>Steroidobacteraceae</taxon>
        <taxon>Steroidobacter</taxon>
    </lineage>
</organism>
<dbReference type="EC" id="3.1.11.6" evidence="6"/>
<dbReference type="Gene3D" id="1.10.287.1040">
    <property type="entry name" value="Exonuclease VII, small subunit"/>
    <property type="match status" value="1"/>
</dbReference>
<evidence type="ECO:0000313" key="9">
    <source>
        <dbReference type="Proteomes" id="UP000070250"/>
    </source>
</evidence>
<evidence type="ECO:0000256" key="2">
    <source>
        <dbReference type="ARBA" id="ARBA00022490"/>
    </source>
</evidence>
<gene>
    <name evidence="8" type="ORF">ACG33_10445</name>
</gene>
<dbReference type="SUPFAM" id="SSF116842">
    <property type="entry name" value="XseB-like"/>
    <property type="match status" value="1"/>
</dbReference>
<keyword evidence="9" id="KW-1185">Reference proteome</keyword>
<dbReference type="RefSeq" id="WP_066923203.1">
    <property type="nucleotide sequence ID" value="NZ_CP011971.1"/>
</dbReference>
<dbReference type="NCBIfam" id="TIGR01280">
    <property type="entry name" value="xseB"/>
    <property type="match status" value="1"/>
</dbReference>
<evidence type="ECO:0000313" key="8">
    <source>
        <dbReference type="EMBL" id="AMN47509.1"/>
    </source>
</evidence>
<accession>A0A127FD37</accession>
<evidence type="ECO:0000256" key="6">
    <source>
        <dbReference type="NCBIfam" id="TIGR01280"/>
    </source>
</evidence>
<sequence length="66" mass="7479">MVGKLEQGDLSLDESLRHFERGVQLTRACQNSLKLAEQKVQILMSRSGDPESFDAVPFDADDDRER</sequence>
<keyword evidence="2" id="KW-0963">Cytoplasm</keyword>
<dbReference type="EMBL" id="CP011971">
    <property type="protein sequence ID" value="AMN47509.1"/>
    <property type="molecule type" value="Genomic_DNA"/>
</dbReference>
<dbReference type="PANTHER" id="PTHR34137:SF1">
    <property type="entry name" value="EXODEOXYRIBONUCLEASE 7 SMALL SUBUNIT"/>
    <property type="match status" value="1"/>
</dbReference>
<dbReference type="STRING" id="465721.ACG33_10445"/>
<dbReference type="KEGG" id="sdf:ACG33_10445"/>
<dbReference type="GO" id="GO:0008855">
    <property type="term" value="F:exodeoxyribonuclease VII activity"/>
    <property type="evidence" value="ECO:0007669"/>
    <property type="project" value="UniProtKB-UniRule"/>
</dbReference>
<dbReference type="PANTHER" id="PTHR34137">
    <property type="entry name" value="EXODEOXYRIBONUCLEASE 7 SMALL SUBUNIT"/>
    <property type="match status" value="1"/>
</dbReference>
<evidence type="ECO:0000256" key="5">
    <source>
        <dbReference type="ARBA" id="ARBA00022839"/>
    </source>
</evidence>
<dbReference type="AlphaFoldDB" id="A0A127FD37"/>
<evidence type="ECO:0000256" key="7">
    <source>
        <dbReference type="SAM" id="MobiDB-lite"/>
    </source>
</evidence>
<dbReference type="Proteomes" id="UP000070250">
    <property type="component" value="Chromosome"/>
</dbReference>
<keyword evidence="5" id="KW-0269">Exonuclease</keyword>
<name>A0A127FD37_STEDE</name>
<dbReference type="GO" id="GO:0009318">
    <property type="term" value="C:exodeoxyribonuclease VII complex"/>
    <property type="evidence" value="ECO:0007669"/>
    <property type="project" value="UniProtKB-UniRule"/>
</dbReference>
<dbReference type="InterPro" id="IPR003761">
    <property type="entry name" value="Exonuc_VII_S"/>
</dbReference>
<keyword evidence="4 8" id="KW-0378">Hydrolase</keyword>
<comment type="similarity">
    <text evidence="1">Belongs to the XseB family.</text>
</comment>
<proteinExistence type="inferred from homology"/>